<accession>A0A158QPN7</accession>
<comment type="subcellular location">
    <subcellularLocation>
        <location evidence="1">Chromosome</location>
        <location evidence="1">Centromere</location>
        <location evidence="1">Kinetochore</location>
    </subcellularLocation>
</comment>
<sequence length="1119" mass="126967">MDSFNMLLKQVEAWESYMPLKVKEKAQKAVTQILADGTLAAEEDMLRLYRIMAKHSRRMGASKVFEKVEEQGRFSRSLKFHLLWAETYAQSGNLDQFTHVLSLAKSRLPGLSQLELEAGFRDFADQYFPNSNLFNDDEETMAVFNVQKVADPKAKRNRRRSSLAAFEARAKDNLKTVDGLAVANFGPKTRTKLRIELVDRHYDGYLAPSIEELRAAMIADQQLEKDDDLLVVPMDITMSYAQEAPASSHQLVHASDVKELGKRNRVLETVEEVESDFSNEDKRRRMFSPAAPVRGSVLEKQQKSSSQHLKSSTRTPASSTFVIGSSFTEKAYNDMKAMLSDTVDINKAEGLPGITDETTLPVTAPAIEAFEVFIDKDESQHPYARTQDENLPSNPATCARAETERAPLQHIPIQDADGDFGKATESKKKNVHEEMRYCEELLKPRRPLLIEDEETMAGAKFSSLGIDKKPDRGIVTSTPAHQMFHPPTHEDFFAPLNEQLKEQAKKEEDEEEIYARSAFMRRRSTAPSKSVKPEAKPVQLPRTVQAAERSMELALDKMNLGESPGNDLGSGDGLCDAHNRTGVGLVMEAVTSEINPWDRNLRMEILRRNDLGSGDGLCDAHNRTGVGLVMEAVTSEINPWDRNLRMEILRRSRTPCYQHNFDTPCLRISAGKTMNFGGEAFYIETLIGQGGFAKYEVPSCPWEIYICSEVKLRLGHNKQFTLDSVMQVTDAYVFTNASVLFNEYHPLGTLLDLSNKLKDPSWYIILLIAIQMAKILRDVHGTRIIHGDVKPDNFMILNKLDDSCVDKSRILSTPILKLIDWGRAIDMEALRGQTFSGRAGTDKFDCSEMLDGRPWTYQTDYFGFVGTLYVLIFNKYAEVRKEGEVFKVQCTMKRRLPVRPLLERVFHEFLNIPSCDNLPSWDNAIKASHQGERFGFALKYAGERPIIQSKAPVGNEEIQVMSSLISEMEQQTTDEFLRRVSSLREVVGEMNGGLELIRQMHNLLKYSTDSPDRARLRLLYDELSRVFKQFSDDLDAVVKTVNGLHDEITASAEPKSAHYRMRKDQLDSLRTSLHSLILQFREEEVPFEQETKPDVEKQLSKYIMWKIREQLNEAISIMA</sequence>
<dbReference type="OrthoDB" id="248495at2759"/>
<dbReference type="SUPFAM" id="SSF47661">
    <property type="entry name" value="t-snare proteins"/>
    <property type="match status" value="1"/>
</dbReference>
<dbReference type="GO" id="GO:0004672">
    <property type="term" value="F:protein kinase activity"/>
    <property type="evidence" value="ECO:0007669"/>
    <property type="project" value="InterPro"/>
</dbReference>
<dbReference type="PANTHER" id="PTHR14030:SF4">
    <property type="entry name" value="BUB1 KINASE, ISOFORM A-RELATED"/>
    <property type="match status" value="1"/>
</dbReference>
<protein>
    <submittedName>
        <fullName evidence="9">Protein kinase domain-containing protein</fullName>
    </submittedName>
</protein>
<evidence type="ECO:0000256" key="2">
    <source>
        <dbReference type="ARBA" id="ARBA00022454"/>
    </source>
</evidence>
<dbReference type="Pfam" id="PF00069">
    <property type="entry name" value="Pkinase"/>
    <property type="match status" value="1"/>
</dbReference>
<dbReference type="InterPro" id="IPR008271">
    <property type="entry name" value="Ser/Thr_kinase_AS"/>
</dbReference>
<evidence type="ECO:0000313" key="8">
    <source>
        <dbReference type="Proteomes" id="UP000268014"/>
    </source>
</evidence>
<dbReference type="OMA" id="ADWCIMQ"/>
<dbReference type="GO" id="GO:0007094">
    <property type="term" value="P:mitotic spindle assembly checkpoint signaling"/>
    <property type="evidence" value="ECO:0007669"/>
    <property type="project" value="InterPro"/>
</dbReference>
<dbReference type="PROSITE" id="PS00108">
    <property type="entry name" value="PROTEIN_KINASE_ST"/>
    <property type="match status" value="1"/>
</dbReference>
<evidence type="ECO:0000256" key="4">
    <source>
        <dbReference type="ARBA" id="ARBA00023328"/>
    </source>
</evidence>
<dbReference type="Pfam" id="PF00804">
    <property type="entry name" value="Syntaxin"/>
    <property type="match status" value="1"/>
</dbReference>
<reference evidence="9" key="1">
    <citation type="submission" date="2016-04" db="UniProtKB">
        <authorList>
            <consortium name="WormBaseParasite"/>
        </authorList>
    </citation>
    <scope>IDENTIFICATION</scope>
</reference>
<organism evidence="9">
    <name type="scientific">Haemonchus placei</name>
    <name type="common">Barber's pole worm</name>
    <dbReference type="NCBI Taxonomy" id="6290"/>
    <lineage>
        <taxon>Eukaryota</taxon>
        <taxon>Metazoa</taxon>
        <taxon>Ecdysozoa</taxon>
        <taxon>Nematoda</taxon>
        <taxon>Chromadorea</taxon>
        <taxon>Rhabditida</taxon>
        <taxon>Rhabditina</taxon>
        <taxon>Rhabditomorpha</taxon>
        <taxon>Strongyloidea</taxon>
        <taxon>Trichostrongylidae</taxon>
        <taxon>Haemonchus</taxon>
    </lineage>
</organism>
<dbReference type="GO" id="GO:0000776">
    <property type="term" value="C:kinetochore"/>
    <property type="evidence" value="ECO:0007669"/>
    <property type="project" value="UniProtKB-KW"/>
</dbReference>
<evidence type="ECO:0000256" key="5">
    <source>
        <dbReference type="SAM" id="MobiDB-lite"/>
    </source>
</evidence>
<dbReference type="SUPFAM" id="SSF56112">
    <property type="entry name" value="Protein kinase-like (PK-like)"/>
    <property type="match status" value="1"/>
</dbReference>
<dbReference type="EMBL" id="UZAF01018049">
    <property type="protein sequence ID" value="VDO47485.1"/>
    <property type="molecule type" value="Genomic_DNA"/>
</dbReference>
<keyword evidence="3" id="KW-0995">Kinetochore</keyword>
<dbReference type="InterPro" id="IPR000719">
    <property type="entry name" value="Prot_kinase_dom"/>
</dbReference>
<dbReference type="InterPro" id="IPR015661">
    <property type="entry name" value="Bub1/Mad3"/>
</dbReference>
<evidence type="ECO:0000313" key="9">
    <source>
        <dbReference type="WBParaSite" id="HPLM_0001300801-mRNA-1"/>
    </source>
</evidence>
<gene>
    <name evidence="7" type="ORF">HPLM_LOCUS13000</name>
</gene>
<dbReference type="Gene3D" id="1.10.510.10">
    <property type="entry name" value="Transferase(Phosphotransferase) domain 1"/>
    <property type="match status" value="1"/>
</dbReference>
<dbReference type="Gene3D" id="1.20.58.70">
    <property type="match status" value="1"/>
</dbReference>
<dbReference type="PROSITE" id="PS50011">
    <property type="entry name" value="PROTEIN_KINASE_DOM"/>
    <property type="match status" value="1"/>
</dbReference>
<proteinExistence type="predicted"/>
<dbReference type="GO" id="GO:0016192">
    <property type="term" value="P:vesicle-mediated transport"/>
    <property type="evidence" value="ECO:0007669"/>
    <property type="project" value="InterPro"/>
</dbReference>
<dbReference type="InterPro" id="IPR006011">
    <property type="entry name" value="Syntaxin_N"/>
</dbReference>
<dbReference type="PANTHER" id="PTHR14030">
    <property type="entry name" value="MITOTIC CHECKPOINT SERINE/THREONINE-PROTEIN KINASE BUB1"/>
    <property type="match status" value="1"/>
</dbReference>
<dbReference type="GO" id="GO:0005524">
    <property type="term" value="F:ATP binding"/>
    <property type="evidence" value="ECO:0007669"/>
    <property type="project" value="InterPro"/>
</dbReference>
<feature type="region of interest" description="Disordered" evidence="5">
    <location>
        <begin position="516"/>
        <end position="542"/>
    </location>
</feature>
<dbReference type="InterPro" id="IPR011009">
    <property type="entry name" value="Kinase-like_dom_sf"/>
</dbReference>
<dbReference type="Proteomes" id="UP000268014">
    <property type="component" value="Unassembled WGS sequence"/>
</dbReference>
<dbReference type="InterPro" id="IPR010989">
    <property type="entry name" value="SNARE"/>
</dbReference>
<keyword evidence="4" id="KW-0137">Centromere</keyword>
<feature type="domain" description="Protein kinase" evidence="6">
    <location>
        <begin position="603"/>
        <end position="1004"/>
    </location>
</feature>
<feature type="region of interest" description="Disordered" evidence="5">
    <location>
        <begin position="277"/>
        <end position="317"/>
    </location>
</feature>
<keyword evidence="2" id="KW-0158">Chromosome</keyword>
<evidence type="ECO:0000256" key="3">
    <source>
        <dbReference type="ARBA" id="ARBA00022838"/>
    </source>
</evidence>
<dbReference type="AlphaFoldDB" id="A0A158QPN7"/>
<keyword evidence="8" id="KW-1185">Reference proteome</keyword>
<evidence type="ECO:0000313" key="7">
    <source>
        <dbReference type="EMBL" id="VDO47485.1"/>
    </source>
</evidence>
<dbReference type="WBParaSite" id="HPLM_0001300801-mRNA-1">
    <property type="protein sequence ID" value="HPLM_0001300801-mRNA-1"/>
    <property type="gene ID" value="HPLM_0001300801"/>
</dbReference>
<evidence type="ECO:0000256" key="1">
    <source>
        <dbReference type="ARBA" id="ARBA00004629"/>
    </source>
</evidence>
<dbReference type="GO" id="GO:0016020">
    <property type="term" value="C:membrane"/>
    <property type="evidence" value="ECO:0007669"/>
    <property type="project" value="InterPro"/>
</dbReference>
<feature type="compositionally biased region" description="Low complexity" evidence="5">
    <location>
        <begin position="303"/>
        <end position="312"/>
    </location>
</feature>
<name>A0A158QPN7_HAEPC</name>
<dbReference type="SMART" id="SM00220">
    <property type="entry name" value="S_TKc"/>
    <property type="match status" value="1"/>
</dbReference>
<reference evidence="7 8" key="2">
    <citation type="submission" date="2018-11" db="EMBL/GenBank/DDBJ databases">
        <authorList>
            <consortium name="Pathogen Informatics"/>
        </authorList>
    </citation>
    <scope>NUCLEOTIDE SEQUENCE [LARGE SCALE GENOMIC DNA]</scope>
    <source>
        <strain evidence="7 8">MHpl1</strain>
    </source>
</reference>
<dbReference type="STRING" id="6290.A0A158QPN7"/>
<dbReference type="GO" id="GO:0051754">
    <property type="term" value="P:meiotic sister chromatid cohesion, centromeric"/>
    <property type="evidence" value="ECO:0007669"/>
    <property type="project" value="TreeGrafter"/>
</dbReference>
<evidence type="ECO:0000259" key="6">
    <source>
        <dbReference type="PROSITE" id="PS50011"/>
    </source>
</evidence>
<dbReference type="GO" id="GO:0005634">
    <property type="term" value="C:nucleus"/>
    <property type="evidence" value="ECO:0007669"/>
    <property type="project" value="TreeGrafter"/>
</dbReference>
<dbReference type="GO" id="GO:0032991">
    <property type="term" value="C:protein-containing complex"/>
    <property type="evidence" value="ECO:0007669"/>
    <property type="project" value="UniProtKB-ARBA"/>
</dbReference>